<feature type="region of interest" description="Disordered" evidence="1">
    <location>
        <begin position="113"/>
        <end position="157"/>
    </location>
</feature>
<organism evidence="2 3">
    <name type="scientific">Myodes glareolus</name>
    <name type="common">Bank vole</name>
    <name type="synonym">Clethrionomys glareolus</name>
    <dbReference type="NCBI Taxonomy" id="447135"/>
    <lineage>
        <taxon>Eukaryota</taxon>
        <taxon>Metazoa</taxon>
        <taxon>Chordata</taxon>
        <taxon>Craniata</taxon>
        <taxon>Vertebrata</taxon>
        <taxon>Euteleostomi</taxon>
        <taxon>Mammalia</taxon>
        <taxon>Eutheria</taxon>
        <taxon>Euarchontoglires</taxon>
        <taxon>Glires</taxon>
        <taxon>Rodentia</taxon>
        <taxon>Myomorpha</taxon>
        <taxon>Muroidea</taxon>
        <taxon>Cricetidae</taxon>
        <taxon>Arvicolinae</taxon>
        <taxon>Myodes</taxon>
    </lineage>
</organism>
<protein>
    <recommendedName>
        <fullName evidence="4">Glutamate rich 4</fullName>
    </recommendedName>
</protein>
<dbReference type="PANTHER" id="PTHR36879:SF1">
    <property type="entry name" value="GLUTAMATE-RICH PROTEIN 4"/>
    <property type="match status" value="1"/>
</dbReference>
<name>A0AAW0H6J4_MYOGA</name>
<dbReference type="Pfam" id="PF15039">
    <property type="entry name" value="DUF4530"/>
    <property type="match status" value="1"/>
</dbReference>
<evidence type="ECO:0000256" key="1">
    <source>
        <dbReference type="SAM" id="MobiDB-lite"/>
    </source>
</evidence>
<dbReference type="InterPro" id="IPR029202">
    <property type="entry name" value="DUF4530"/>
</dbReference>
<keyword evidence="3" id="KW-1185">Reference proteome</keyword>
<evidence type="ECO:0000313" key="3">
    <source>
        <dbReference type="Proteomes" id="UP001488838"/>
    </source>
</evidence>
<evidence type="ECO:0008006" key="4">
    <source>
        <dbReference type="Google" id="ProtNLM"/>
    </source>
</evidence>
<reference evidence="2 3" key="1">
    <citation type="journal article" date="2023" name="bioRxiv">
        <title>Conserved and derived expression patterns and positive selection on dental genes reveal complex evolutionary context of ever-growing rodent molars.</title>
        <authorList>
            <person name="Calamari Z.T."/>
            <person name="Song A."/>
            <person name="Cohen E."/>
            <person name="Akter M."/>
            <person name="Roy R.D."/>
            <person name="Hallikas O."/>
            <person name="Christensen M.M."/>
            <person name="Li P."/>
            <person name="Marangoni P."/>
            <person name="Jernvall J."/>
            <person name="Klein O.D."/>
        </authorList>
    </citation>
    <scope>NUCLEOTIDE SEQUENCE [LARGE SCALE GENOMIC DNA]</scope>
    <source>
        <strain evidence="2">V071</strain>
    </source>
</reference>
<dbReference type="Proteomes" id="UP001488838">
    <property type="component" value="Unassembled WGS sequence"/>
</dbReference>
<dbReference type="PANTHER" id="PTHR36879">
    <property type="entry name" value="GLUTAMATE-RICH PROTEIN 4"/>
    <property type="match status" value="1"/>
</dbReference>
<comment type="caution">
    <text evidence="2">The sequence shown here is derived from an EMBL/GenBank/DDBJ whole genome shotgun (WGS) entry which is preliminary data.</text>
</comment>
<evidence type="ECO:0000313" key="2">
    <source>
        <dbReference type="EMBL" id="KAK7797280.1"/>
    </source>
</evidence>
<gene>
    <name evidence="2" type="ORF">U0070_020578</name>
</gene>
<dbReference type="EMBL" id="JBBHLL010000864">
    <property type="protein sequence ID" value="KAK7797280.1"/>
    <property type="molecule type" value="Genomic_DNA"/>
</dbReference>
<accession>A0AAW0H6J4</accession>
<feature type="compositionally biased region" description="Acidic residues" evidence="1">
    <location>
        <begin position="113"/>
        <end position="131"/>
    </location>
</feature>
<proteinExistence type="predicted"/>
<sequence length="157" mass="17332">MTRLGPLDLATSCFQSIVQTMELWVQLKQAGLELLGLGPPPQALMMPPPEGNPGQTLLSSGAELGSARGPLLWIWEELENLRRVDFQLLGQLCHLGLEMGALREELITILEEEEEAAEEEEESRVEEEDEGPQGKQEEGHPGVSYPALCLPDFEITI</sequence>
<dbReference type="AlphaFoldDB" id="A0AAW0H6J4"/>